<evidence type="ECO:0000256" key="4">
    <source>
        <dbReference type="ARBA" id="ARBA00022833"/>
    </source>
</evidence>
<feature type="binding site" evidence="8">
    <location>
        <position position="276"/>
    </location>
    <ligand>
        <name>Zn(2+)</name>
        <dbReference type="ChEBI" id="CHEBI:29105"/>
        <note>catalytic</note>
    </ligand>
</feature>
<dbReference type="InterPro" id="IPR001590">
    <property type="entry name" value="Peptidase_M12B"/>
</dbReference>
<evidence type="ECO:0000256" key="3">
    <source>
        <dbReference type="ARBA" id="ARBA00022801"/>
    </source>
</evidence>
<feature type="region of interest" description="Disordered" evidence="9">
    <location>
        <begin position="436"/>
        <end position="469"/>
    </location>
</feature>
<keyword evidence="7" id="KW-0325">Glycoprotein</keyword>
<evidence type="ECO:0000256" key="2">
    <source>
        <dbReference type="ARBA" id="ARBA00022723"/>
    </source>
</evidence>
<comment type="caution">
    <text evidence="8">Lacks conserved residue(s) required for the propagation of feature annotation.</text>
</comment>
<dbReference type="InterPro" id="IPR041645">
    <property type="entry name" value="ADAMTS_CR_2"/>
</dbReference>
<proteinExistence type="predicted"/>
<protein>
    <submittedName>
        <fullName evidence="11">A disintegrin and metalloproteinase with thrombospondin motifs 16</fullName>
    </submittedName>
</protein>
<dbReference type="Pfam" id="PF17771">
    <property type="entry name" value="ADAMTS_CR_2"/>
    <property type="match status" value="1"/>
</dbReference>
<dbReference type="PANTHER" id="PTHR11905">
    <property type="entry name" value="ADAM A DISINTEGRIN AND METALLOPROTEASE DOMAIN"/>
    <property type="match status" value="1"/>
</dbReference>
<gene>
    <name evidence="11" type="primary">Adamts16_4</name>
    <name evidence="11" type="ORF">AVEN_217390_1</name>
</gene>
<dbReference type="OrthoDB" id="9936463at2759"/>
<feature type="binding site" evidence="8">
    <location>
        <position position="282"/>
    </location>
    <ligand>
        <name>Zn(2+)</name>
        <dbReference type="ChEBI" id="CHEBI:29105"/>
        <note>catalytic</note>
    </ligand>
</feature>
<feature type="active site" evidence="8">
    <location>
        <position position="273"/>
    </location>
</feature>
<keyword evidence="2 8" id="KW-0479">Metal-binding</keyword>
<evidence type="ECO:0000256" key="8">
    <source>
        <dbReference type="PROSITE-ProRule" id="PRU00276"/>
    </source>
</evidence>
<feature type="domain" description="Peptidase M12B" evidence="10">
    <location>
        <begin position="110"/>
        <end position="341"/>
    </location>
</feature>
<dbReference type="GO" id="GO:0006509">
    <property type="term" value="P:membrane protein ectodomain proteolysis"/>
    <property type="evidence" value="ECO:0007669"/>
    <property type="project" value="TreeGrafter"/>
</dbReference>
<keyword evidence="12" id="KW-1185">Reference proteome</keyword>
<dbReference type="GO" id="GO:0046872">
    <property type="term" value="F:metal ion binding"/>
    <property type="evidence" value="ECO:0007669"/>
    <property type="project" value="UniProtKB-KW"/>
</dbReference>
<dbReference type="Pfam" id="PF01421">
    <property type="entry name" value="Reprolysin"/>
    <property type="match status" value="1"/>
</dbReference>
<dbReference type="InterPro" id="IPR024079">
    <property type="entry name" value="MetalloPept_cat_dom_sf"/>
</dbReference>
<dbReference type="PROSITE" id="PS50215">
    <property type="entry name" value="ADAM_MEPRO"/>
    <property type="match status" value="1"/>
</dbReference>
<dbReference type="Gene3D" id="3.40.390.10">
    <property type="entry name" value="Collagenase (Catalytic Domain)"/>
    <property type="match status" value="1"/>
</dbReference>
<dbReference type="Gene3D" id="3.40.1620.60">
    <property type="match status" value="1"/>
</dbReference>
<dbReference type="GO" id="GO:0007229">
    <property type="term" value="P:integrin-mediated signaling pathway"/>
    <property type="evidence" value="ECO:0007669"/>
    <property type="project" value="UniProtKB-KW"/>
</dbReference>
<evidence type="ECO:0000256" key="1">
    <source>
        <dbReference type="ARBA" id="ARBA00022670"/>
    </source>
</evidence>
<evidence type="ECO:0000313" key="12">
    <source>
        <dbReference type="Proteomes" id="UP000499080"/>
    </source>
</evidence>
<keyword evidence="5" id="KW-0482">Metalloprotease</keyword>
<dbReference type="SUPFAM" id="SSF55486">
    <property type="entry name" value="Metalloproteases ('zincins'), catalytic domain"/>
    <property type="match status" value="1"/>
</dbReference>
<reference evidence="11 12" key="1">
    <citation type="journal article" date="2019" name="Sci. Rep.">
        <title>Orb-weaving spider Araneus ventricosus genome elucidates the spidroin gene catalogue.</title>
        <authorList>
            <person name="Kono N."/>
            <person name="Nakamura H."/>
            <person name="Ohtoshi R."/>
            <person name="Moran D.A.P."/>
            <person name="Shinohara A."/>
            <person name="Yoshida Y."/>
            <person name="Fujiwara M."/>
            <person name="Mori M."/>
            <person name="Tomita M."/>
            <person name="Arakawa K."/>
        </authorList>
    </citation>
    <scope>NUCLEOTIDE SEQUENCE [LARGE SCALE GENOMIC DNA]</scope>
</reference>
<accession>A0A4Y2HYY5</accession>
<evidence type="ECO:0000259" key="10">
    <source>
        <dbReference type="PROSITE" id="PS50215"/>
    </source>
</evidence>
<dbReference type="GO" id="GO:0004222">
    <property type="term" value="F:metalloendopeptidase activity"/>
    <property type="evidence" value="ECO:0007669"/>
    <property type="project" value="InterPro"/>
</dbReference>
<evidence type="ECO:0000256" key="9">
    <source>
        <dbReference type="SAM" id="MobiDB-lite"/>
    </source>
</evidence>
<evidence type="ECO:0000256" key="5">
    <source>
        <dbReference type="ARBA" id="ARBA00023049"/>
    </source>
</evidence>
<organism evidence="11 12">
    <name type="scientific">Araneus ventricosus</name>
    <name type="common">Orbweaver spider</name>
    <name type="synonym">Epeira ventricosa</name>
    <dbReference type="NCBI Taxonomy" id="182803"/>
    <lineage>
        <taxon>Eukaryota</taxon>
        <taxon>Metazoa</taxon>
        <taxon>Ecdysozoa</taxon>
        <taxon>Arthropoda</taxon>
        <taxon>Chelicerata</taxon>
        <taxon>Arachnida</taxon>
        <taxon>Araneae</taxon>
        <taxon>Araneomorphae</taxon>
        <taxon>Entelegynae</taxon>
        <taxon>Araneoidea</taxon>
        <taxon>Araneidae</taxon>
        <taxon>Araneus</taxon>
    </lineage>
</organism>
<evidence type="ECO:0000313" key="11">
    <source>
        <dbReference type="EMBL" id="GBM70764.1"/>
    </source>
</evidence>
<feature type="binding site" evidence="8">
    <location>
        <position position="272"/>
    </location>
    <ligand>
        <name>Zn(2+)</name>
        <dbReference type="ChEBI" id="CHEBI:29105"/>
        <note>catalytic</note>
    </ligand>
</feature>
<name>A0A4Y2HYY5_ARAVE</name>
<keyword evidence="11" id="KW-0401">Integrin</keyword>
<keyword evidence="3" id="KW-0378">Hydrolase</keyword>
<keyword evidence="4 8" id="KW-0862">Zinc</keyword>
<dbReference type="AlphaFoldDB" id="A0A4Y2HYY5"/>
<dbReference type="Proteomes" id="UP000499080">
    <property type="component" value="Unassembled WGS sequence"/>
</dbReference>
<feature type="compositionally biased region" description="Low complexity" evidence="9">
    <location>
        <begin position="451"/>
        <end position="469"/>
    </location>
</feature>
<dbReference type="PANTHER" id="PTHR11905:SF249">
    <property type="entry name" value="SOL NARAE, ISOFORM C"/>
    <property type="match status" value="1"/>
</dbReference>
<dbReference type="EMBL" id="BGPR01002272">
    <property type="protein sequence ID" value="GBM70764.1"/>
    <property type="molecule type" value="Genomic_DNA"/>
</dbReference>
<evidence type="ECO:0000256" key="7">
    <source>
        <dbReference type="ARBA" id="ARBA00023180"/>
    </source>
</evidence>
<evidence type="ECO:0000256" key="6">
    <source>
        <dbReference type="ARBA" id="ARBA00023157"/>
    </source>
</evidence>
<keyword evidence="1" id="KW-0645">Protease</keyword>
<sequence length="469" mass="51454">MTDKEEEKEGTIGDNLVVKPVPAVIWNLDSELFLDADEERSNFSVHHTNSSSSEEFSTTSNSCPHFVYRSQISSNESYTNFFPLNEVLNNFNTSGADGHRSKRSSFPSHAWPEVLLLVDYDIYSVHGFSKKEARRYYVSFLNGVDLRFKAISNPKINLILSGIVVAESREATPYLEFNRVSSPKGDLLDGDRALDDLAHYLYAVDGLPEYDLAVVLTRMDMCIIAGRECSQNINGYAIRAGACSVFKGLERVNKIAIVEDKGGFGGIITAAHEIGHLLGAVHDGFPDTHGRPGASRCSFDDGFIMSYNRVDERAFQWSWCSIQQFRHFLNSEEASCLFNKPNHNVMAGSELPGTVLSLDGQCKREVGTYACAVDPKVCTLLFCYNADGRCWASRGAAEGSHCGGGHVSRNPMIVQSLVSSLYLGRFEAYGPISFERSPVSSSTCKDKDASSKSSGNIGLPSSSSSLLIT</sequence>
<comment type="caution">
    <text evidence="11">The sequence shown here is derived from an EMBL/GenBank/DDBJ whole genome shotgun (WGS) entry which is preliminary data.</text>
</comment>
<keyword evidence="6" id="KW-1015">Disulfide bond</keyword>